<dbReference type="RefSeq" id="XP_007681950.1">
    <property type="nucleotide sequence ID" value="XM_007683760.1"/>
</dbReference>
<protein>
    <submittedName>
        <fullName evidence="1">Uncharacterized protein</fullName>
    </submittedName>
</protein>
<keyword evidence="2" id="KW-1185">Reference proteome</keyword>
<sequence length="163" mass="17812">MPTPSHQLTTLTPYYHAVSLLSLKSPHLLQPYCPPFTSCFLLPTLPESYHLRLSIYQSDQYYLIFPAATATAFPTTTTTTTRLGTQSLATSSSAPPIPIALILYPARRPFVLEPPPLSNRLPRTAFLLRQLRVRSSPPRATTTREGFGLCGTCAHPGGGKEGS</sequence>
<dbReference type="Proteomes" id="UP000011761">
    <property type="component" value="Unassembled WGS sequence"/>
</dbReference>
<dbReference type="AlphaFoldDB" id="M2MXR8"/>
<reference evidence="1 2" key="1">
    <citation type="journal article" date="2012" name="PLoS Pathog.">
        <title>Diverse lifestyles and strategies of plant pathogenesis encoded in the genomes of eighteen Dothideomycetes fungi.</title>
        <authorList>
            <person name="Ohm R.A."/>
            <person name="Feau N."/>
            <person name="Henrissat B."/>
            <person name="Schoch C.L."/>
            <person name="Horwitz B.A."/>
            <person name="Barry K.W."/>
            <person name="Condon B.J."/>
            <person name="Copeland A.C."/>
            <person name="Dhillon B."/>
            <person name="Glaser F."/>
            <person name="Hesse C.N."/>
            <person name="Kosti I."/>
            <person name="LaButti K."/>
            <person name="Lindquist E.A."/>
            <person name="Lucas S."/>
            <person name="Salamov A.A."/>
            <person name="Bradshaw R.E."/>
            <person name="Ciuffetti L."/>
            <person name="Hamelin R.C."/>
            <person name="Kema G.H.J."/>
            <person name="Lawrence C."/>
            <person name="Scott J.A."/>
            <person name="Spatafora J.W."/>
            <person name="Turgeon B.G."/>
            <person name="de Wit P.J.G.M."/>
            <person name="Zhong S."/>
            <person name="Goodwin S.B."/>
            <person name="Grigoriev I.V."/>
        </authorList>
    </citation>
    <scope>NUCLEOTIDE SEQUENCE [LARGE SCALE GENOMIC DNA]</scope>
    <source>
        <strain evidence="1 2">UAMH 10762</strain>
    </source>
</reference>
<gene>
    <name evidence="1" type="ORF">BAUCODRAFT_333316</name>
</gene>
<organism evidence="1 2">
    <name type="scientific">Baudoinia panamericana (strain UAMH 10762)</name>
    <name type="common">Angels' share fungus</name>
    <name type="synonym">Baudoinia compniacensis (strain UAMH 10762)</name>
    <dbReference type="NCBI Taxonomy" id="717646"/>
    <lineage>
        <taxon>Eukaryota</taxon>
        <taxon>Fungi</taxon>
        <taxon>Dikarya</taxon>
        <taxon>Ascomycota</taxon>
        <taxon>Pezizomycotina</taxon>
        <taxon>Dothideomycetes</taxon>
        <taxon>Dothideomycetidae</taxon>
        <taxon>Mycosphaerellales</taxon>
        <taxon>Teratosphaeriaceae</taxon>
        <taxon>Baudoinia</taxon>
    </lineage>
</organism>
<evidence type="ECO:0000313" key="2">
    <source>
        <dbReference type="Proteomes" id="UP000011761"/>
    </source>
</evidence>
<dbReference type="GeneID" id="19112091"/>
<proteinExistence type="predicted"/>
<evidence type="ECO:0000313" key="1">
    <source>
        <dbReference type="EMBL" id="EMC91035.1"/>
    </source>
</evidence>
<dbReference type="KEGG" id="bcom:BAUCODRAFT_333316"/>
<accession>M2MXR8</accession>
<dbReference type="EMBL" id="KB445565">
    <property type="protein sequence ID" value="EMC91035.1"/>
    <property type="molecule type" value="Genomic_DNA"/>
</dbReference>
<name>M2MXR8_BAUPA</name>
<dbReference type="HOGENOM" id="CLU_1626727_0_0_1"/>